<protein>
    <recommendedName>
        <fullName evidence="4">Cullin family profile domain-containing protein</fullName>
    </recommendedName>
</protein>
<dbReference type="FunFam" id="1.10.10.10:FF:000014">
    <property type="entry name" value="Cullin 1"/>
    <property type="match status" value="1"/>
</dbReference>
<dbReference type="GO" id="GO:0031625">
    <property type="term" value="F:ubiquitin protein ligase binding"/>
    <property type="evidence" value="ECO:0007669"/>
    <property type="project" value="InterPro"/>
</dbReference>
<name>A0A0D7AQU4_9AGAR</name>
<dbReference type="Proteomes" id="UP000054007">
    <property type="component" value="Unassembled WGS sequence"/>
</dbReference>
<dbReference type="InterPro" id="IPR016158">
    <property type="entry name" value="Cullin_homology"/>
</dbReference>
<proteinExistence type="inferred from homology"/>
<dbReference type="EMBL" id="KN881338">
    <property type="protein sequence ID" value="KIY60708.1"/>
    <property type="molecule type" value="Genomic_DNA"/>
</dbReference>
<evidence type="ECO:0000313" key="5">
    <source>
        <dbReference type="EMBL" id="KIY60708.1"/>
    </source>
</evidence>
<dbReference type="GO" id="GO:0006511">
    <property type="term" value="P:ubiquitin-dependent protein catabolic process"/>
    <property type="evidence" value="ECO:0007669"/>
    <property type="project" value="InterPro"/>
</dbReference>
<dbReference type="Pfam" id="PF26557">
    <property type="entry name" value="Cullin_AB"/>
    <property type="match status" value="1"/>
</dbReference>
<organism evidence="5 6">
    <name type="scientific">Cylindrobasidium torrendii FP15055 ss-10</name>
    <dbReference type="NCBI Taxonomy" id="1314674"/>
    <lineage>
        <taxon>Eukaryota</taxon>
        <taxon>Fungi</taxon>
        <taxon>Dikarya</taxon>
        <taxon>Basidiomycota</taxon>
        <taxon>Agaricomycotina</taxon>
        <taxon>Agaricomycetes</taxon>
        <taxon>Agaricomycetidae</taxon>
        <taxon>Agaricales</taxon>
        <taxon>Marasmiineae</taxon>
        <taxon>Physalacriaceae</taxon>
        <taxon>Cylindrobasidium</taxon>
    </lineage>
</organism>
<dbReference type="SUPFAM" id="SSF75632">
    <property type="entry name" value="Cullin homology domain"/>
    <property type="match status" value="1"/>
</dbReference>
<dbReference type="Gene3D" id="3.30.230.130">
    <property type="entry name" value="Cullin, Chain C, Domain 2"/>
    <property type="match status" value="1"/>
</dbReference>
<keyword evidence="2" id="KW-0832">Ubl conjugation</keyword>
<dbReference type="InterPro" id="IPR059120">
    <property type="entry name" value="Cullin-like_AB"/>
</dbReference>
<dbReference type="InterPro" id="IPR019559">
    <property type="entry name" value="Cullin_neddylation_domain"/>
</dbReference>
<evidence type="ECO:0000313" key="6">
    <source>
        <dbReference type="Proteomes" id="UP000054007"/>
    </source>
</evidence>
<evidence type="ECO:0000256" key="3">
    <source>
        <dbReference type="PROSITE-ProRule" id="PRU00330"/>
    </source>
</evidence>
<dbReference type="STRING" id="1314674.A0A0D7AQU4"/>
<dbReference type="PANTHER" id="PTHR11932">
    <property type="entry name" value="CULLIN"/>
    <property type="match status" value="1"/>
</dbReference>
<gene>
    <name evidence="5" type="ORF">CYLTODRAFT_460508</name>
</gene>
<keyword evidence="1" id="KW-1017">Isopeptide bond</keyword>
<dbReference type="InterPro" id="IPR036388">
    <property type="entry name" value="WH-like_DNA-bd_sf"/>
</dbReference>
<dbReference type="InterPro" id="IPR036317">
    <property type="entry name" value="Cullin_homology_sf"/>
</dbReference>
<reference evidence="5 6" key="1">
    <citation type="journal article" date="2015" name="Fungal Genet. Biol.">
        <title>Evolution of novel wood decay mechanisms in Agaricales revealed by the genome sequences of Fistulina hepatica and Cylindrobasidium torrendii.</title>
        <authorList>
            <person name="Floudas D."/>
            <person name="Held B.W."/>
            <person name="Riley R."/>
            <person name="Nagy L.G."/>
            <person name="Koehler G."/>
            <person name="Ransdell A.S."/>
            <person name="Younus H."/>
            <person name="Chow J."/>
            <person name="Chiniquy J."/>
            <person name="Lipzen A."/>
            <person name="Tritt A."/>
            <person name="Sun H."/>
            <person name="Haridas S."/>
            <person name="LaButti K."/>
            <person name="Ohm R.A."/>
            <person name="Kues U."/>
            <person name="Blanchette R.A."/>
            <person name="Grigoriev I.V."/>
            <person name="Minto R.E."/>
            <person name="Hibbett D.S."/>
        </authorList>
    </citation>
    <scope>NUCLEOTIDE SEQUENCE [LARGE SCALE GENOMIC DNA]</scope>
    <source>
        <strain evidence="5 6">FP15055 ss-10</strain>
    </source>
</reference>
<dbReference type="InterPro" id="IPR045093">
    <property type="entry name" value="Cullin"/>
</dbReference>
<dbReference type="OrthoDB" id="27073at2759"/>
<dbReference type="SMART" id="SM00884">
    <property type="entry name" value="Cullin_Nedd8"/>
    <property type="match status" value="1"/>
</dbReference>
<dbReference type="PROSITE" id="PS50069">
    <property type="entry name" value="CULLIN_2"/>
    <property type="match status" value="1"/>
</dbReference>
<evidence type="ECO:0000259" key="4">
    <source>
        <dbReference type="PROSITE" id="PS50069"/>
    </source>
</evidence>
<dbReference type="Pfam" id="PF10557">
    <property type="entry name" value="Cullin_Nedd8"/>
    <property type="match status" value="1"/>
</dbReference>
<sequence length="246" mass="28432">MEVEPLLSVKVLQQSTWPFGQEDTGFMLPANMQAQLEDFKVYYNENHPKRALMWLHSLGTASLVVAFKQNTKTIDLGLFHARVMLLFMDEDHLTYEEIQGQVGLKHKDLKLVLLALACGKKKILRKTPKGPDVNSGNSFQFNYDFKDDKVKLRIASISEKITEEESIKTQDMVDESRKYTVQAAIVRIMKGSKELHNKDLVNRVVDAVRMHFHPDIPSIKKEIDWCIDNEYLARVEDRKDVFMYVA</sequence>
<accession>A0A0D7AQU4</accession>
<dbReference type="Gene3D" id="1.10.10.10">
    <property type="entry name" value="Winged helix-like DNA-binding domain superfamily/Winged helix DNA-binding domain"/>
    <property type="match status" value="1"/>
</dbReference>
<keyword evidence="6" id="KW-1185">Reference proteome</keyword>
<dbReference type="SUPFAM" id="SSF46785">
    <property type="entry name" value="Winged helix' DNA-binding domain"/>
    <property type="match status" value="1"/>
</dbReference>
<evidence type="ECO:0000256" key="2">
    <source>
        <dbReference type="ARBA" id="ARBA00022843"/>
    </source>
</evidence>
<feature type="domain" description="Cullin family profile" evidence="4">
    <location>
        <begin position="1"/>
        <end position="117"/>
    </location>
</feature>
<dbReference type="InterPro" id="IPR036390">
    <property type="entry name" value="WH_DNA-bd_sf"/>
</dbReference>
<evidence type="ECO:0000256" key="1">
    <source>
        <dbReference type="ARBA" id="ARBA00022499"/>
    </source>
</evidence>
<comment type="similarity">
    <text evidence="3">Belongs to the cullin family.</text>
</comment>
<dbReference type="AlphaFoldDB" id="A0A0D7AQU4"/>